<evidence type="ECO:0000313" key="3">
    <source>
        <dbReference type="Proteomes" id="UP001151760"/>
    </source>
</evidence>
<dbReference type="PANTHER" id="PTHR11439">
    <property type="entry name" value="GAG-POL-RELATED RETROTRANSPOSON"/>
    <property type="match status" value="1"/>
</dbReference>
<protein>
    <submittedName>
        <fullName evidence="2">Ribonuclease H-like domain-containing protein</fullName>
    </submittedName>
</protein>
<organism evidence="2 3">
    <name type="scientific">Tanacetum coccineum</name>
    <dbReference type="NCBI Taxonomy" id="301880"/>
    <lineage>
        <taxon>Eukaryota</taxon>
        <taxon>Viridiplantae</taxon>
        <taxon>Streptophyta</taxon>
        <taxon>Embryophyta</taxon>
        <taxon>Tracheophyta</taxon>
        <taxon>Spermatophyta</taxon>
        <taxon>Magnoliopsida</taxon>
        <taxon>eudicotyledons</taxon>
        <taxon>Gunneridae</taxon>
        <taxon>Pentapetalae</taxon>
        <taxon>asterids</taxon>
        <taxon>campanulids</taxon>
        <taxon>Asterales</taxon>
        <taxon>Asteraceae</taxon>
        <taxon>Asteroideae</taxon>
        <taxon>Anthemideae</taxon>
        <taxon>Anthemidinae</taxon>
        <taxon>Tanacetum</taxon>
    </lineage>
</organism>
<sequence>MSKIQKIMLNRHCKMNLIIQEMTAQSVNDAARLEFKKDKRKNASSKEAILSTGTNLFSTDRPTVSTDRPIISTDRPNDNIASTNSTTHADLSSRTNMTDEFSNQRIFSRAYDDEDVGAEADFNNMDNTIIVSPIPTLKIHKNKTNHKDHQNCLLACFLSQEEPKTIAQALLEESWVEAMQEELLQFKLQKVWVLVDLPHGKRQEEGIDYDKVFPPVARIEAIRFQISSMGELTFFLGLQVKQQKDDIFISQDKYVADILKKFDFWSIRTATTPIESNKPLVKDKEGEDVDVHLYRSIIGSLMYLTASRPDIMFVVCACARFQVTPKASHLNVVKRIFRYLKHQPKLGLWYPKDSPFDLEAYSDSDYGGASLDRKSTTEYVAAAHCCGQVLWIQIQMMDYGFNFMNTKIYINNESTISVIKNPVAHSRTKHIEIRFHFIRDCYEKRLIEVVKIHTNHNVTDLLTKGFEVTRFNFLIVSIGMLNL</sequence>
<dbReference type="EMBL" id="BQNB010014222">
    <property type="protein sequence ID" value="GJT25550.1"/>
    <property type="molecule type" value="Genomic_DNA"/>
</dbReference>
<dbReference type="PANTHER" id="PTHR11439:SF495">
    <property type="entry name" value="REVERSE TRANSCRIPTASE, RNA-DEPENDENT DNA POLYMERASE-RELATED"/>
    <property type="match status" value="1"/>
</dbReference>
<evidence type="ECO:0000313" key="2">
    <source>
        <dbReference type="EMBL" id="GJT25550.1"/>
    </source>
</evidence>
<name>A0ABQ5CF37_9ASTR</name>
<keyword evidence="3" id="KW-1185">Reference proteome</keyword>
<gene>
    <name evidence="2" type="ORF">Tco_0895487</name>
</gene>
<dbReference type="Proteomes" id="UP001151760">
    <property type="component" value="Unassembled WGS sequence"/>
</dbReference>
<accession>A0ABQ5CF37</accession>
<proteinExistence type="predicted"/>
<reference evidence="2" key="1">
    <citation type="journal article" date="2022" name="Int. J. Mol. Sci.">
        <title>Draft Genome of Tanacetum Coccineum: Genomic Comparison of Closely Related Tanacetum-Family Plants.</title>
        <authorList>
            <person name="Yamashiro T."/>
            <person name="Shiraishi A."/>
            <person name="Nakayama K."/>
            <person name="Satake H."/>
        </authorList>
    </citation>
    <scope>NUCLEOTIDE SEQUENCE</scope>
</reference>
<reference evidence="2" key="2">
    <citation type="submission" date="2022-01" db="EMBL/GenBank/DDBJ databases">
        <authorList>
            <person name="Yamashiro T."/>
            <person name="Shiraishi A."/>
            <person name="Satake H."/>
            <person name="Nakayama K."/>
        </authorList>
    </citation>
    <scope>NUCLEOTIDE SEQUENCE</scope>
</reference>
<comment type="caution">
    <text evidence="2">The sequence shown here is derived from an EMBL/GenBank/DDBJ whole genome shotgun (WGS) entry which is preliminary data.</text>
</comment>
<feature type="region of interest" description="Disordered" evidence="1">
    <location>
        <begin position="60"/>
        <end position="95"/>
    </location>
</feature>
<dbReference type="CDD" id="cd09272">
    <property type="entry name" value="RNase_HI_RT_Ty1"/>
    <property type="match status" value="1"/>
</dbReference>
<evidence type="ECO:0000256" key="1">
    <source>
        <dbReference type="SAM" id="MobiDB-lite"/>
    </source>
</evidence>
<feature type="compositionally biased region" description="Polar residues" evidence="1">
    <location>
        <begin position="79"/>
        <end position="95"/>
    </location>
</feature>